<organism evidence="1">
    <name type="scientific">marine metagenome</name>
    <dbReference type="NCBI Taxonomy" id="408172"/>
    <lineage>
        <taxon>unclassified sequences</taxon>
        <taxon>metagenomes</taxon>
        <taxon>ecological metagenomes</taxon>
    </lineage>
</organism>
<sequence>MRKPSVEIEYHGPSKYVLLLGDEMPRATVYLGETSGQTLVNGTWKYAKGYEPGQANEGLVEQAAGSPARLADFDDSGWDTCNDLTERMSHGFSFMWYRIKVTFPDQVDGHPVNGMRVQFETCIDDYGELWVDGECNRDRGAIQGFNVPQRVLISGDAKPGEQHTIAMLAANGPLAAPGGTVFVRYANLGFEWTGV</sequence>
<proteinExistence type="predicted"/>
<evidence type="ECO:0008006" key="2">
    <source>
        <dbReference type="Google" id="ProtNLM"/>
    </source>
</evidence>
<dbReference type="EMBL" id="UINC01024525">
    <property type="protein sequence ID" value="SVA98319.1"/>
    <property type="molecule type" value="Genomic_DNA"/>
</dbReference>
<reference evidence="1" key="1">
    <citation type="submission" date="2018-05" db="EMBL/GenBank/DDBJ databases">
        <authorList>
            <person name="Lanie J.A."/>
            <person name="Ng W.-L."/>
            <person name="Kazmierczak K.M."/>
            <person name="Andrzejewski T.M."/>
            <person name="Davidsen T.M."/>
            <person name="Wayne K.J."/>
            <person name="Tettelin H."/>
            <person name="Glass J.I."/>
            <person name="Rusch D."/>
            <person name="Podicherti R."/>
            <person name="Tsui H.-C.T."/>
            <person name="Winkler M.E."/>
        </authorList>
    </citation>
    <scope>NUCLEOTIDE SEQUENCE</scope>
</reference>
<evidence type="ECO:0000313" key="1">
    <source>
        <dbReference type="EMBL" id="SVA98319.1"/>
    </source>
</evidence>
<gene>
    <name evidence="1" type="ORF">METZ01_LOCUS151173</name>
</gene>
<accession>A0A382AAA2</accession>
<name>A0A382AAA2_9ZZZZ</name>
<protein>
    <recommendedName>
        <fullName evidence="2">Beta-galactosidase jelly roll domain-containing protein</fullName>
    </recommendedName>
</protein>
<dbReference type="InterPro" id="IPR008979">
    <property type="entry name" value="Galactose-bd-like_sf"/>
</dbReference>
<dbReference type="Gene3D" id="2.60.120.260">
    <property type="entry name" value="Galactose-binding domain-like"/>
    <property type="match status" value="1"/>
</dbReference>
<dbReference type="AlphaFoldDB" id="A0A382AAA2"/>
<dbReference type="SUPFAM" id="SSF49785">
    <property type="entry name" value="Galactose-binding domain-like"/>
    <property type="match status" value="1"/>
</dbReference>